<comment type="caution">
    <text evidence="4">The sequence shown here is derived from an EMBL/GenBank/DDBJ whole genome shotgun (WGS) entry which is preliminary data.</text>
</comment>
<dbReference type="InterPro" id="IPR013538">
    <property type="entry name" value="ASHA1/2-like_C"/>
</dbReference>
<feature type="domain" description="Activator of Hsp90 ATPase homologue 1/2-like C-terminal" evidence="2">
    <location>
        <begin position="19"/>
        <end position="159"/>
    </location>
</feature>
<proteinExistence type="inferred from homology"/>
<gene>
    <name evidence="3" type="ORF">GGD45_006010</name>
    <name evidence="4" type="ORF">GXW80_27330</name>
</gene>
<dbReference type="Gene3D" id="3.30.530.20">
    <property type="match status" value="1"/>
</dbReference>
<dbReference type="Proteomes" id="UP000471190">
    <property type="component" value="Unassembled WGS sequence"/>
</dbReference>
<reference evidence="4 5" key="1">
    <citation type="submission" date="2020-02" db="EMBL/GenBank/DDBJ databases">
        <title>Draft genome sequence of Rhizobium tropici.</title>
        <authorList>
            <person name="Khayi S."/>
            <person name="Jemo M."/>
        </authorList>
    </citation>
    <scope>NUCLEOTIDE SEQUENCE [LARGE SCALE GENOMIC DNA]</scope>
    <source>
        <strain evidence="4 5">A12</strain>
    </source>
</reference>
<evidence type="ECO:0000313" key="4">
    <source>
        <dbReference type="EMBL" id="NEV14694.1"/>
    </source>
</evidence>
<sequence length="159" mass="17580">MSEASDGKRTDTASRIVRATPHAIFRAFLDPEALASWLPPKGMTCRIQVFEPHKGGSYRMALFYDAPDHSTPGKSSEHTDIISGRFIEIVADERIVQAVDFESDDDAFGGTMTISWSLTEVPTGTRVAVVCENVPYGIRREDHDEGLKSTLENLANHLE</sequence>
<organism evidence="4 5">
    <name type="scientific">Rhizobium tropici</name>
    <dbReference type="NCBI Taxonomy" id="398"/>
    <lineage>
        <taxon>Bacteria</taxon>
        <taxon>Pseudomonadati</taxon>
        <taxon>Pseudomonadota</taxon>
        <taxon>Alphaproteobacteria</taxon>
        <taxon>Hyphomicrobiales</taxon>
        <taxon>Rhizobiaceae</taxon>
        <taxon>Rhizobium/Agrobacterium group</taxon>
        <taxon>Rhizobium</taxon>
    </lineage>
</organism>
<comment type="similarity">
    <text evidence="1">Belongs to the AHA1 family.</text>
</comment>
<evidence type="ECO:0000313" key="6">
    <source>
        <dbReference type="Proteomes" id="UP000526625"/>
    </source>
</evidence>
<dbReference type="EMBL" id="JACHBF010000032">
    <property type="protein sequence ID" value="MBB6495544.1"/>
    <property type="molecule type" value="Genomic_DNA"/>
</dbReference>
<name>A0A6P1CIW6_RHITR</name>
<reference evidence="3 6" key="2">
    <citation type="submission" date="2020-08" db="EMBL/GenBank/DDBJ databases">
        <title>Genomic Encyclopedia of Type Strains, Phase IV (KMG-V): Genome sequencing to study the core and pangenomes of soil and plant-associated prokaryotes.</title>
        <authorList>
            <person name="Whitman W."/>
        </authorList>
    </citation>
    <scope>NUCLEOTIDE SEQUENCE [LARGE SCALE GENOMIC DNA]</scope>
    <source>
        <strain evidence="3 6">SEMIA 4059</strain>
    </source>
</reference>
<dbReference type="Proteomes" id="UP000526625">
    <property type="component" value="Unassembled WGS sequence"/>
</dbReference>
<dbReference type="AlphaFoldDB" id="A0A6P1CIW6"/>
<evidence type="ECO:0000313" key="5">
    <source>
        <dbReference type="Proteomes" id="UP000471190"/>
    </source>
</evidence>
<dbReference type="SUPFAM" id="SSF55961">
    <property type="entry name" value="Bet v1-like"/>
    <property type="match status" value="1"/>
</dbReference>
<evidence type="ECO:0000259" key="2">
    <source>
        <dbReference type="Pfam" id="PF08327"/>
    </source>
</evidence>
<accession>A0A6P1CIW6</accession>
<protein>
    <submittedName>
        <fullName evidence="4">SRPBCC family protein</fullName>
    </submittedName>
    <submittedName>
        <fullName evidence="3">Uncharacterized protein YndB with AHSA1/START domain</fullName>
    </submittedName>
</protein>
<dbReference type="Pfam" id="PF08327">
    <property type="entry name" value="AHSA1"/>
    <property type="match status" value="1"/>
</dbReference>
<dbReference type="InterPro" id="IPR023393">
    <property type="entry name" value="START-like_dom_sf"/>
</dbReference>
<dbReference type="CDD" id="cd08895">
    <property type="entry name" value="SRPBCC_CalC_Aha1-like_2"/>
    <property type="match status" value="1"/>
</dbReference>
<evidence type="ECO:0000256" key="1">
    <source>
        <dbReference type="ARBA" id="ARBA00006817"/>
    </source>
</evidence>
<keyword evidence="6" id="KW-1185">Reference proteome</keyword>
<dbReference type="RefSeq" id="WP_015339909.1">
    <property type="nucleotide sequence ID" value="NZ_JAADZA010000050.1"/>
</dbReference>
<evidence type="ECO:0000313" key="3">
    <source>
        <dbReference type="EMBL" id="MBB6495544.1"/>
    </source>
</evidence>
<dbReference type="EMBL" id="JAADZA010000050">
    <property type="protein sequence ID" value="NEV14694.1"/>
    <property type="molecule type" value="Genomic_DNA"/>
</dbReference>